<dbReference type="GeneID" id="300296969"/>
<evidence type="ECO:0000313" key="1">
    <source>
        <dbReference type="EMBL" id="MBB5111819.1"/>
    </source>
</evidence>
<protein>
    <recommendedName>
        <fullName evidence="3">FxLD family lantipeptide</fullName>
    </recommendedName>
</protein>
<accession>A0ABR6M8W0</accession>
<comment type="caution">
    <text evidence="1">The sequence shown here is derived from an EMBL/GenBank/DDBJ whole genome shotgun (WGS) entry which is preliminary data.</text>
</comment>
<organism evidence="1 2">
    <name type="scientific">Micromonospora echinospora</name>
    <name type="common">Micromonospora purpurea</name>
    <dbReference type="NCBI Taxonomy" id="1877"/>
    <lineage>
        <taxon>Bacteria</taxon>
        <taxon>Bacillati</taxon>
        <taxon>Actinomycetota</taxon>
        <taxon>Actinomycetes</taxon>
        <taxon>Micromonosporales</taxon>
        <taxon>Micromonosporaceae</taxon>
        <taxon>Micromonospora</taxon>
    </lineage>
</organism>
<proteinExistence type="predicted"/>
<name>A0ABR6M8W0_MICEC</name>
<dbReference type="RefSeq" id="WP_260026159.1">
    <property type="nucleotide sequence ID" value="NZ_JACHJC010000001.1"/>
</dbReference>
<reference evidence="1 2" key="1">
    <citation type="submission" date="2020-08" db="EMBL/GenBank/DDBJ databases">
        <title>Sequencing the genomes of 1000 actinobacteria strains.</title>
        <authorList>
            <person name="Klenk H.-P."/>
        </authorList>
    </citation>
    <scope>NUCLEOTIDE SEQUENCE [LARGE SCALE GENOMIC DNA]</scope>
    <source>
        <strain evidence="1 2">DSM 43036</strain>
    </source>
</reference>
<evidence type="ECO:0000313" key="2">
    <source>
        <dbReference type="Proteomes" id="UP000618986"/>
    </source>
</evidence>
<dbReference type="Proteomes" id="UP000618986">
    <property type="component" value="Unassembled WGS sequence"/>
</dbReference>
<dbReference type="EMBL" id="JACHJC010000001">
    <property type="protein sequence ID" value="MBB5111819.1"/>
    <property type="molecule type" value="Genomic_DNA"/>
</dbReference>
<evidence type="ECO:0008006" key="3">
    <source>
        <dbReference type="Google" id="ProtNLM"/>
    </source>
</evidence>
<keyword evidence="2" id="KW-1185">Reference proteome</keyword>
<gene>
    <name evidence="1" type="ORF">FHU28_001658</name>
</gene>
<sequence>MSETCGEFVDLGEGTSELELLVLPIADAAVSISVEKVDNG</sequence>